<keyword evidence="2" id="KW-0812">Transmembrane</keyword>
<reference evidence="3" key="2">
    <citation type="submission" date="2018-03" db="EMBL/GenBank/DDBJ databases">
        <title>The Triticum urartu genome reveals the dynamic nature of wheat genome evolution.</title>
        <authorList>
            <person name="Ling H."/>
            <person name="Ma B."/>
            <person name="Shi X."/>
            <person name="Liu H."/>
            <person name="Dong L."/>
            <person name="Sun H."/>
            <person name="Cao Y."/>
            <person name="Gao Q."/>
            <person name="Zheng S."/>
            <person name="Li Y."/>
            <person name="Yu Y."/>
            <person name="Du H."/>
            <person name="Qi M."/>
            <person name="Li Y."/>
            <person name="Yu H."/>
            <person name="Cui Y."/>
            <person name="Wang N."/>
            <person name="Chen C."/>
            <person name="Wu H."/>
            <person name="Zhao Y."/>
            <person name="Zhang J."/>
            <person name="Li Y."/>
            <person name="Zhou W."/>
            <person name="Zhang B."/>
            <person name="Hu W."/>
            <person name="Eijk M."/>
            <person name="Tang J."/>
            <person name="Witsenboer H."/>
            <person name="Zhao S."/>
            <person name="Li Z."/>
            <person name="Zhang A."/>
            <person name="Wang D."/>
            <person name="Liang C."/>
        </authorList>
    </citation>
    <scope>NUCLEOTIDE SEQUENCE [LARGE SCALE GENOMIC DNA]</scope>
    <source>
        <strain evidence="3">cv. G1812</strain>
    </source>
</reference>
<dbReference type="EnsemblPlants" id="TuG1812G0500003966.01.T01">
    <property type="protein sequence ID" value="TuG1812G0500003966.01.T01"/>
    <property type="gene ID" value="TuG1812G0500003966.01"/>
</dbReference>
<keyword evidence="4" id="KW-1185">Reference proteome</keyword>
<reference evidence="4" key="1">
    <citation type="journal article" date="2013" name="Nature">
        <title>Draft genome of the wheat A-genome progenitor Triticum urartu.</title>
        <authorList>
            <person name="Ling H.Q."/>
            <person name="Zhao S."/>
            <person name="Liu D."/>
            <person name="Wang J."/>
            <person name="Sun H."/>
            <person name="Zhang C."/>
            <person name="Fan H."/>
            <person name="Li D."/>
            <person name="Dong L."/>
            <person name="Tao Y."/>
            <person name="Gao C."/>
            <person name="Wu H."/>
            <person name="Li Y."/>
            <person name="Cui Y."/>
            <person name="Guo X."/>
            <person name="Zheng S."/>
            <person name="Wang B."/>
            <person name="Yu K."/>
            <person name="Liang Q."/>
            <person name="Yang W."/>
            <person name="Lou X."/>
            <person name="Chen J."/>
            <person name="Feng M."/>
            <person name="Jian J."/>
            <person name="Zhang X."/>
            <person name="Luo G."/>
            <person name="Jiang Y."/>
            <person name="Liu J."/>
            <person name="Wang Z."/>
            <person name="Sha Y."/>
            <person name="Zhang B."/>
            <person name="Wu H."/>
            <person name="Tang D."/>
            <person name="Shen Q."/>
            <person name="Xue P."/>
            <person name="Zou S."/>
            <person name="Wang X."/>
            <person name="Liu X."/>
            <person name="Wang F."/>
            <person name="Yang Y."/>
            <person name="An X."/>
            <person name="Dong Z."/>
            <person name="Zhang K."/>
            <person name="Zhang X."/>
            <person name="Luo M.C."/>
            <person name="Dvorak J."/>
            <person name="Tong Y."/>
            <person name="Wang J."/>
            <person name="Yang H."/>
            <person name="Li Z."/>
            <person name="Wang D."/>
            <person name="Zhang A."/>
            <person name="Wang J."/>
        </authorList>
    </citation>
    <scope>NUCLEOTIDE SEQUENCE</scope>
    <source>
        <strain evidence="4">cv. G1812</strain>
    </source>
</reference>
<reference evidence="3" key="3">
    <citation type="submission" date="2022-06" db="UniProtKB">
        <authorList>
            <consortium name="EnsemblPlants"/>
        </authorList>
    </citation>
    <scope>IDENTIFICATION</scope>
</reference>
<evidence type="ECO:0000313" key="3">
    <source>
        <dbReference type="EnsemblPlants" id="TuG1812G0500003966.01.T01"/>
    </source>
</evidence>
<evidence type="ECO:0000313" key="4">
    <source>
        <dbReference type="Proteomes" id="UP000015106"/>
    </source>
</evidence>
<dbReference type="AlphaFoldDB" id="A0A8R7UM28"/>
<proteinExistence type="predicted"/>
<name>A0A8R7UM28_TRIUA</name>
<keyword evidence="2" id="KW-0472">Membrane</keyword>
<sequence>MWSHQCWLSNLCCSPCPPRPSLRPFVIQHKQQNRVAVVICQVGELTQLAVTECSPFFCAIKPLGRNLQIKIANPVNLAGTTSSSLCSTHSWLGGDVSEWPSKSFFLVYTYAVVTSATMCINTRTMFLIMDAVVSLTGSLLAITDRVVQATTRATTLQCGACHRDRPKKEHRRQQHQWGPPWFPPPPLPSSPSPPPHTTLPDRSVCFALAPCLLHSGCVGAMLCLYVISYSVVKFFLLMISYCSVKF</sequence>
<organism evidence="3 4">
    <name type="scientific">Triticum urartu</name>
    <name type="common">Red wild einkorn</name>
    <name type="synonym">Crithodium urartu</name>
    <dbReference type="NCBI Taxonomy" id="4572"/>
    <lineage>
        <taxon>Eukaryota</taxon>
        <taxon>Viridiplantae</taxon>
        <taxon>Streptophyta</taxon>
        <taxon>Embryophyta</taxon>
        <taxon>Tracheophyta</taxon>
        <taxon>Spermatophyta</taxon>
        <taxon>Magnoliopsida</taxon>
        <taxon>Liliopsida</taxon>
        <taxon>Poales</taxon>
        <taxon>Poaceae</taxon>
        <taxon>BOP clade</taxon>
        <taxon>Pooideae</taxon>
        <taxon>Triticodae</taxon>
        <taxon>Triticeae</taxon>
        <taxon>Triticinae</taxon>
        <taxon>Triticum</taxon>
    </lineage>
</organism>
<accession>A0A8R7UM28</accession>
<feature type="region of interest" description="Disordered" evidence="1">
    <location>
        <begin position="162"/>
        <end position="196"/>
    </location>
</feature>
<keyword evidence="2" id="KW-1133">Transmembrane helix</keyword>
<dbReference type="Gramene" id="TuG1812G0500003966.01.T01">
    <property type="protein sequence ID" value="TuG1812G0500003966.01.T01"/>
    <property type="gene ID" value="TuG1812G0500003966.01"/>
</dbReference>
<evidence type="ECO:0008006" key="5">
    <source>
        <dbReference type="Google" id="ProtNLM"/>
    </source>
</evidence>
<protein>
    <recommendedName>
        <fullName evidence="5">CASP-like protein</fullName>
    </recommendedName>
</protein>
<evidence type="ECO:0000256" key="1">
    <source>
        <dbReference type="SAM" id="MobiDB-lite"/>
    </source>
</evidence>
<dbReference type="Proteomes" id="UP000015106">
    <property type="component" value="Chromosome 5"/>
</dbReference>
<evidence type="ECO:0000256" key="2">
    <source>
        <dbReference type="SAM" id="Phobius"/>
    </source>
</evidence>
<feature type="compositionally biased region" description="Pro residues" evidence="1">
    <location>
        <begin position="180"/>
        <end position="196"/>
    </location>
</feature>
<feature type="transmembrane region" description="Helical" evidence="2">
    <location>
        <begin position="212"/>
        <end position="236"/>
    </location>
</feature>